<dbReference type="OrthoDB" id="3797806at2759"/>
<reference evidence="2" key="1">
    <citation type="submission" date="2021-05" db="EMBL/GenBank/DDBJ databases">
        <authorList>
            <person name="Stam R."/>
        </authorList>
    </citation>
    <scope>NUCLEOTIDE SEQUENCE</scope>
    <source>
        <strain evidence="2">CS162</strain>
    </source>
</reference>
<sequence length="325" mass="35507">MELVGYAASISQLAVYLTSSAVSLKKLYTELRNGDSTYHSDATNIELLLNIFQRLRDQKIDNHDPVLPVLIAISGLATELLHLLQPRKKFGINWAPIIRQDKITSAFESLDKKRRILHLYISQAHQAALIDLRETIDKSNMAAPSGSSTGKATQGSRSFTVEDVDVDGVNSIMTGQPNQNEPFDDVSIKKIKVVGANQSGIGERAPADWNKLQENLLEQKRLAHDATQPPTVPGATTRVPTANVVPLVPNANITPPVPNANARPPVLAAEHVAEVAYGQHQEAGDSNMEYRGSNDAYDNDSAVSVTDPQEERSSTQRKSSKHVHN</sequence>
<dbReference type="GeneID" id="67021100"/>
<comment type="caution">
    <text evidence="2">The sequence shown here is derived from an EMBL/GenBank/DDBJ whole genome shotgun (WGS) entry which is preliminary data.</text>
</comment>
<gene>
    <name evidence="2" type="ORF">ALTATR162_LOCUS8935</name>
</gene>
<organism evidence="2 3">
    <name type="scientific">Alternaria atra</name>
    <dbReference type="NCBI Taxonomy" id="119953"/>
    <lineage>
        <taxon>Eukaryota</taxon>
        <taxon>Fungi</taxon>
        <taxon>Dikarya</taxon>
        <taxon>Ascomycota</taxon>
        <taxon>Pezizomycotina</taxon>
        <taxon>Dothideomycetes</taxon>
        <taxon>Pleosporomycetidae</taxon>
        <taxon>Pleosporales</taxon>
        <taxon>Pleosporineae</taxon>
        <taxon>Pleosporaceae</taxon>
        <taxon>Alternaria</taxon>
        <taxon>Alternaria sect. Ulocladioides</taxon>
    </lineage>
</organism>
<accession>A0A8J2I694</accession>
<dbReference type="Proteomes" id="UP000676310">
    <property type="component" value="Unassembled WGS sequence"/>
</dbReference>
<feature type="region of interest" description="Disordered" evidence="1">
    <location>
        <begin position="281"/>
        <end position="325"/>
    </location>
</feature>
<evidence type="ECO:0000313" key="3">
    <source>
        <dbReference type="Proteomes" id="UP000676310"/>
    </source>
</evidence>
<dbReference type="EMBL" id="CAJRGZ010000023">
    <property type="protein sequence ID" value="CAG5178907.1"/>
    <property type="molecule type" value="Genomic_DNA"/>
</dbReference>
<evidence type="ECO:0000313" key="2">
    <source>
        <dbReference type="EMBL" id="CAG5178907.1"/>
    </source>
</evidence>
<protein>
    <submittedName>
        <fullName evidence="2">Uncharacterized protein</fullName>
    </submittedName>
</protein>
<name>A0A8J2I694_9PLEO</name>
<evidence type="ECO:0000256" key="1">
    <source>
        <dbReference type="SAM" id="MobiDB-lite"/>
    </source>
</evidence>
<keyword evidence="3" id="KW-1185">Reference proteome</keyword>
<dbReference type="AlphaFoldDB" id="A0A8J2I694"/>
<dbReference type="RefSeq" id="XP_043172503.1">
    <property type="nucleotide sequence ID" value="XM_043316568.1"/>
</dbReference>
<proteinExistence type="predicted"/>